<dbReference type="InterPro" id="IPR027417">
    <property type="entry name" value="P-loop_NTPase"/>
</dbReference>
<dbReference type="Gene3D" id="1.10.486.10">
    <property type="entry name" value="PCRA, domain 4"/>
    <property type="match status" value="1"/>
</dbReference>
<evidence type="ECO:0000259" key="2">
    <source>
        <dbReference type="Pfam" id="PF12705"/>
    </source>
</evidence>
<name>A0A2P4NPK0_9EURY</name>
<dbReference type="Gene3D" id="3.90.320.10">
    <property type="match status" value="1"/>
</dbReference>
<dbReference type="Proteomes" id="UP000053621">
    <property type="component" value="Unassembled WGS sequence"/>
</dbReference>
<evidence type="ECO:0000313" key="4">
    <source>
        <dbReference type="Proteomes" id="UP000053621"/>
    </source>
</evidence>
<dbReference type="Pfam" id="PF12705">
    <property type="entry name" value="PDDEXK_1"/>
    <property type="match status" value="1"/>
</dbReference>
<dbReference type="AlphaFoldDB" id="A0A2P4NPK0"/>
<comment type="caution">
    <text evidence="3">The sequence shown here is derived from an EMBL/GenBank/DDBJ whole genome shotgun (WGS) entry which is preliminary data.</text>
</comment>
<dbReference type="InterPro" id="IPR038726">
    <property type="entry name" value="PDDEXK_AddAB-type"/>
</dbReference>
<feature type="compositionally biased region" description="Polar residues" evidence="1">
    <location>
        <begin position="702"/>
        <end position="715"/>
    </location>
</feature>
<keyword evidence="4" id="KW-1185">Reference proteome</keyword>
<dbReference type="SUPFAM" id="SSF52540">
    <property type="entry name" value="P-loop containing nucleoside triphosphate hydrolases"/>
    <property type="match status" value="1"/>
</dbReference>
<reference evidence="3" key="1">
    <citation type="submission" date="2017-08" db="EMBL/GenBank/DDBJ databases">
        <title>Haloferax marisrubri sp. nov., isolated from the Discovery deep brine-seawater interface in the Red Sea.</title>
        <authorList>
            <person name="Zhang G."/>
            <person name="Stingl U."/>
        </authorList>
    </citation>
    <scope>NUCLEOTIDE SEQUENCE [LARGE SCALE GENOMIC DNA]</scope>
    <source>
        <strain evidence="3">SB3</strain>
    </source>
</reference>
<evidence type="ECO:0000313" key="3">
    <source>
        <dbReference type="EMBL" id="POG55056.1"/>
    </source>
</evidence>
<dbReference type="InterPro" id="IPR011604">
    <property type="entry name" value="PDDEXK-like_dom_sf"/>
</dbReference>
<gene>
    <name evidence="3" type="ORF">AUR65_011545</name>
</gene>
<dbReference type="EMBL" id="LOPW02000016">
    <property type="protein sequence ID" value="POG55056.1"/>
    <property type="molecule type" value="Genomic_DNA"/>
</dbReference>
<evidence type="ECO:0000256" key="1">
    <source>
        <dbReference type="SAM" id="MobiDB-lite"/>
    </source>
</evidence>
<dbReference type="RefSeq" id="WP_084816433.1">
    <property type="nucleotide sequence ID" value="NZ_LOPW02000016.1"/>
</dbReference>
<proteinExistence type="predicted"/>
<feature type="compositionally biased region" description="Basic and acidic residues" evidence="1">
    <location>
        <begin position="716"/>
        <end position="725"/>
    </location>
</feature>
<protein>
    <recommendedName>
        <fullName evidence="2">PD-(D/E)XK endonuclease-like domain-containing protein</fullName>
    </recommendedName>
</protein>
<feature type="region of interest" description="Disordered" evidence="1">
    <location>
        <begin position="697"/>
        <end position="725"/>
    </location>
</feature>
<organism evidence="3 4">
    <name type="scientific">Haloferax marisrubri</name>
    <dbReference type="NCBI Taxonomy" id="1544719"/>
    <lineage>
        <taxon>Archaea</taxon>
        <taxon>Methanobacteriati</taxon>
        <taxon>Methanobacteriota</taxon>
        <taxon>Stenosarchaea group</taxon>
        <taxon>Halobacteria</taxon>
        <taxon>Halobacteriales</taxon>
        <taxon>Haloferacaceae</taxon>
        <taxon>Haloferax</taxon>
    </lineage>
</organism>
<accession>A0A2P4NPK0</accession>
<feature type="domain" description="PD-(D/E)XK endonuclease-like" evidence="2">
    <location>
        <begin position="745"/>
        <end position="1064"/>
    </location>
</feature>
<dbReference type="Gene3D" id="3.40.50.300">
    <property type="entry name" value="P-loop containing nucleotide triphosphate hydrolases"/>
    <property type="match status" value="1"/>
</dbReference>
<sequence length="1103" mass="121199">MNEVTQQASQSVLFHGPDAEALDDAAFQWAHAHSSGLPESILYLTNQPHRETVVETQWQEVGRPAELVAMSLDDFVDRCYDRTAIGGPSTRIDQPTRQRLMERAVESLPEESPLHSDRDGLPSTGLTGELEDLFSLLEFAGVLDVDTLQQRLRDEGLPNLADELGRVAAEFYGGRDDIEDGSGTVLQAERYQHVESIDPSSIFEHVDAVIVAGFDRFSVLAERVVATIAETWPTAGTVVRLTDTDEPVGVDVAADRAWSFFNDDLEFEAQHITSRSDLPRENAKLAASLFRREGPTIDNTELTADFVVPSSLEAEVRFVGRQVQQLVGEGVDLDDIAVVPTSSQAYVPALAAEFESRRIRYAANKQYDVDETATGTALIAALDLVMDDDPDALTKIVDNPVVTFGEWWPSGQSRREVHDMITEAVESDDFDDGISQSSDEVEQFVSDVRSQASTIQTSDTPLAEFRAFISDLGIDETVENRETTGSQRVVRSGVRRVLDAVDRTAVDRGGVLERARHALSGASVTDTPRGWDGRVDIIDAGSVGARAYDYVFVVGLTASHFPGGNGRLALYQRVTDAHEDFEEADHARRAEYRIAGLLGSSASIVFSRPSKQLDGTKYVDASILAELRRVTDTKTTVRDEFENLFDSTVSHRDVVGSRGDLHRAFGLVGVSGGKPAVADAIETAESSGVFEMAPGANDALTRPQSPCSRNGVRTASSRDRAQLDDRNGWLSEATATVLSLEPKPLSPTAAEDYAACPFKYYARRVLELDDDDETTVPMARGTVVHDILEAFYERLAEQEGRPVPLGSFSRSELEGELLEAALSRLRGADKTEREALDDEWRYRHLVGLGTASSNPYYTLPGIEAEASGIFVRFLDEEVRFHVDPDDDLRDGPVTVAPCQFEQRLSGLVGSVEMFGYLDRQDRSDGGLAVVRDYKTGKTPSERDTLDGIKFQLPVYAKLLEQTEDVEVVGGTYYRLRKPGDVSSNAGQVTFDDVAAWYGHGGTPTVRGRTPAIETRDGFRELLDEVVPDRLSQIVNGIESGVFHPTTNKEDAAGCSSCAFRDACDVRHHRRRDLVANLESAERDAYVPPMARGVEWEPTVERDE</sequence>